<dbReference type="Pfam" id="PF00028">
    <property type="entry name" value="Cadherin"/>
    <property type="match status" value="1"/>
</dbReference>
<accession>A0A812BK34</accession>
<protein>
    <submittedName>
        <fullName evidence="15">PCDHD2</fullName>
    </submittedName>
</protein>
<keyword evidence="10" id="KW-0325">Glycoprotein</keyword>
<dbReference type="InterPro" id="IPR050174">
    <property type="entry name" value="Protocadherin/Cadherin-CA"/>
</dbReference>
<evidence type="ECO:0000256" key="7">
    <source>
        <dbReference type="ARBA" id="ARBA00022889"/>
    </source>
</evidence>
<name>A0A812BK34_ACAPH</name>
<dbReference type="SUPFAM" id="SSF49313">
    <property type="entry name" value="Cadherin-like"/>
    <property type="match status" value="2"/>
</dbReference>
<dbReference type="OrthoDB" id="6252479at2759"/>
<comment type="subcellular location">
    <subcellularLocation>
        <location evidence="1">Cell membrane</location>
        <topology evidence="1">Single-pass type I membrane protein</topology>
    </subcellularLocation>
</comment>
<feature type="domain" description="Cadherin" evidence="14">
    <location>
        <begin position="31"/>
        <end position="70"/>
    </location>
</feature>
<evidence type="ECO:0000256" key="13">
    <source>
        <dbReference type="SAM" id="Phobius"/>
    </source>
</evidence>
<evidence type="ECO:0000313" key="16">
    <source>
        <dbReference type="Proteomes" id="UP000597762"/>
    </source>
</evidence>
<evidence type="ECO:0000256" key="4">
    <source>
        <dbReference type="ARBA" id="ARBA00022729"/>
    </source>
</evidence>
<gene>
    <name evidence="15" type="ORF">SPHA_18147</name>
</gene>
<dbReference type="PANTHER" id="PTHR24028">
    <property type="entry name" value="CADHERIN-87A"/>
    <property type="match status" value="1"/>
</dbReference>
<feature type="transmembrane region" description="Helical" evidence="13">
    <location>
        <begin position="192"/>
        <end position="217"/>
    </location>
</feature>
<dbReference type="AlphaFoldDB" id="A0A812BK34"/>
<keyword evidence="6 11" id="KW-0106">Calcium</keyword>
<evidence type="ECO:0000256" key="1">
    <source>
        <dbReference type="ARBA" id="ARBA00004251"/>
    </source>
</evidence>
<dbReference type="PROSITE" id="PS50268">
    <property type="entry name" value="CADHERIN_2"/>
    <property type="match status" value="2"/>
</dbReference>
<evidence type="ECO:0000256" key="12">
    <source>
        <dbReference type="SAM" id="MobiDB-lite"/>
    </source>
</evidence>
<evidence type="ECO:0000256" key="2">
    <source>
        <dbReference type="ARBA" id="ARBA00022475"/>
    </source>
</evidence>
<dbReference type="InterPro" id="IPR020894">
    <property type="entry name" value="Cadherin_CS"/>
</dbReference>
<dbReference type="GO" id="GO:0005509">
    <property type="term" value="F:calcium ion binding"/>
    <property type="evidence" value="ECO:0007669"/>
    <property type="project" value="UniProtKB-UniRule"/>
</dbReference>
<feature type="domain" description="Cadherin" evidence="14">
    <location>
        <begin position="92"/>
        <end position="178"/>
    </location>
</feature>
<dbReference type="SMART" id="SM00112">
    <property type="entry name" value="CA"/>
    <property type="match status" value="2"/>
</dbReference>
<dbReference type="Proteomes" id="UP000597762">
    <property type="component" value="Unassembled WGS sequence"/>
</dbReference>
<evidence type="ECO:0000256" key="10">
    <source>
        <dbReference type="ARBA" id="ARBA00023180"/>
    </source>
</evidence>
<keyword evidence="9 13" id="KW-0472">Membrane</keyword>
<dbReference type="InterPro" id="IPR002126">
    <property type="entry name" value="Cadherin-like_dom"/>
</dbReference>
<dbReference type="InterPro" id="IPR015919">
    <property type="entry name" value="Cadherin-like_sf"/>
</dbReference>
<keyword evidence="2" id="KW-1003">Cell membrane</keyword>
<keyword evidence="7" id="KW-0130">Cell adhesion</keyword>
<evidence type="ECO:0000256" key="6">
    <source>
        <dbReference type="ARBA" id="ARBA00022837"/>
    </source>
</evidence>
<keyword evidence="16" id="KW-1185">Reference proteome</keyword>
<proteinExistence type="predicted"/>
<sequence length="415" mass="46430">MEEGKNPGTYIGDVAADSHLLDQVPYQEHHEFQDIYEFKVLVEDNGTPSLNNTADVVIEVTDENDNSPYFTFPSVNPYSLDVLYYPHHTKNITILKATDKDSLENAFLSYEIVRGNDNKIFAVNRYSGLLSFNREANQHDAGAHDLQFVVKDSGIPTLSASTNLSLVLTVSNLTSEMFNATHIQLSEKIHQYLLIVIVLVAVTLAVPITASLSICCIRCNERRKAPRNGRLKISKKKLDQQRHLIVHPHLATAWSEVAIVRSAEANGVRPAQPARQKQAQSSDENLNQTRKSSTLTMKRQKASDIIYQEIDTEDTNEQTQFIIPDVQRELKSAKTDSEDGWSDAELKAAQQLKDLSSSDYIEPHSSDKDQISSRCEASSQEPLLFSVDSGFNTPYGIVPFPEAAAVYRYLENVSI</sequence>
<keyword evidence="5" id="KW-0677">Repeat</keyword>
<evidence type="ECO:0000256" key="8">
    <source>
        <dbReference type="ARBA" id="ARBA00022989"/>
    </source>
</evidence>
<dbReference type="GO" id="GO:0007156">
    <property type="term" value="P:homophilic cell adhesion via plasma membrane adhesion molecules"/>
    <property type="evidence" value="ECO:0007669"/>
    <property type="project" value="InterPro"/>
</dbReference>
<feature type="region of interest" description="Disordered" evidence="12">
    <location>
        <begin position="267"/>
        <end position="297"/>
    </location>
</feature>
<dbReference type="PROSITE" id="PS00232">
    <property type="entry name" value="CADHERIN_1"/>
    <property type="match status" value="1"/>
</dbReference>
<evidence type="ECO:0000256" key="5">
    <source>
        <dbReference type="ARBA" id="ARBA00022737"/>
    </source>
</evidence>
<organism evidence="15 16">
    <name type="scientific">Acanthosepion pharaonis</name>
    <name type="common">Pharaoh cuttlefish</name>
    <name type="synonym">Sepia pharaonis</name>
    <dbReference type="NCBI Taxonomy" id="158019"/>
    <lineage>
        <taxon>Eukaryota</taxon>
        <taxon>Metazoa</taxon>
        <taxon>Spiralia</taxon>
        <taxon>Lophotrochozoa</taxon>
        <taxon>Mollusca</taxon>
        <taxon>Cephalopoda</taxon>
        <taxon>Coleoidea</taxon>
        <taxon>Decapodiformes</taxon>
        <taxon>Sepiida</taxon>
        <taxon>Sepiina</taxon>
        <taxon>Sepiidae</taxon>
        <taxon>Acanthosepion</taxon>
    </lineage>
</organism>
<dbReference type="GO" id="GO:0005886">
    <property type="term" value="C:plasma membrane"/>
    <property type="evidence" value="ECO:0007669"/>
    <property type="project" value="UniProtKB-SubCell"/>
</dbReference>
<dbReference type="EMBL" id="CAHIKZ030000654">
    <property type="protein sequence ID" value="CAE1231549.1"/>
    <property type="molecule type" value="Genomic_DNA"/>
</dbReference>
<evidence type="ECO:0000259" key="14">
    <source>
        <dbReference type="PROSITE" id="PS50268"/>
    </source>
</evidence>
<comment type="caution">
    <text evidence="15">The sequence shown here is derived from an EMBL/GenBank/DDBJ whole genome shotgun (WGS) entry which is preliminary data.</text>
</comment>
<evidence type="ECO:0000256" key="11">
    <source>
        <dbReference type="PROSITE-ProRule" id="PRU00043"/>
    </source>
</evidence>
<feature type="compositionally biased region" description="Polar residues" evidence="12">
    <location>
        <begin position="281"/>
        <end position="297"/>
    </location>
</feature>
<feature type="compositionally biased region" description="Low complexity" evidence="12">
    <location>
        <begin position="269"/>
        <end position="280"/>
    </location>
</feature>
<keyword evidence="3 13" id="KW-0812">Transmembrane</keyword>
<dbReference type="PANTHER" id="PTHR24028:SF146">
    <property type="entry name" value="CADHERIN 96CB, ISOFORM D-RELATED"/>
    <property type="match status" value="1"/>
</dbReference>
<keyword evidence="4" id="KW-0732">Signal</keyword>
<evidence type="ECO:0000256" key="9">
    <source>
        <dbReference type="ARBA" id="ARBA00023136"/>
    </source>
</evidence>
<evidence type="ECO:0000313" key="15">
    <source>
        <dbReference type="EMBL" id="CAE1231549.1"/>
    </source>
</evidence>
<dbReference type="CDD" id="cd11304">
    <property type="entry name" value="Cadherin_repeat"/>
    <property type="match status" value="2"/>
</dbReference>
<keyword evidence="8 13" id="KW-1133">Transmembrane helix</keyword>
<dbReference type="Gene3D" id="2.60.40.60">
    <property type="entry name" value="Cadherins"/>
    <property type="match status" value="2"/>
</dbReference>
<evidence type="ECO:0000256" key="3">
    <source>
        <dbReference type="ARBA" id="ARBA00022692"/>
    </source>
</evidence>
<feature type="compositionally biased region" description="Basic and acidic residues" evidence="12">
    <location>
        <begin position="361"/>
        <end position="371"/>
    </location>
</feature>
<reference evidence="15" key="1">
    <citation type="submission" date="2021-01" db="EMBL/GenBank/DDBJ databases">
        <authorList>
            <person name="Li R."/>
            <person name="Bekaert M."/>
        </authorList>
    </citation>
    <scope>NUCLEOTIDE SEQUENCE</scope>
    <source>
        <strain evidence="15">Farmed</strain>
    </source>
</reference>
<feature type="region of interest" description="Disordered" evidence="12">
    <location>
        <begin position="354"/>
        <end position="375"/>
    </location>
</feature>
<dbReference type="FunFam" id="2.60.40.60:FF:000004">
    <property type="entry name" value="Protocadherin 1 gamma 2"/>
    <property type="match status" value="1"/>
</dbReference>